<evidence type="ECO:0000313" key="3">
    <source>
        <dbReference type="Proteomes" id="UP000472263"/>
    </source>
</evidence>
<proteinExistence type="predicted"/>
<sequence>VWQDVKQHVRNCTVCQAYKPESRKMAGKLQQTIVQNPWEMVGVDLMGPFPRSSNRNIYLLVFVDYFSRWVELFPLRKATAQSVTKILVQDILTRWGVPDYLLSDQGPQFVASLFEQTCREWNLKHKMTTAYHPQTNLTERINRTLKTMIASYVGNNHKQWDKHLPEFRFALNSAVNESTGVTPAELNLLRPLRGPLEAMLLPRLPPPDSLSYPKIAQLSEMQGFVEKNLHKARVRQKRNYDKNRREMEFEEKARVWLRAHPLSRADKSFAAKLAPKWQGPYRVVQKKGPVNYEVVLEDTGEDLKTVHISRLKPCYPTAEELADRYTRLLPADVQREKHTDGTDVTHGRD</sequence>
<evidence type="ECO:0000259" key="1">
    <source>
        <dbReference type="PROSITE" id="PS50994"/>
    </source>
</evidence>
<dbReference type="FunFam" id="3.30.420.10:FF:000032">
    <property type="entry name" value="Retrovirus-related Pol polyprotein from transposon 297-like Protein"/>
    <property type="match status" value="1"/>
</dbReference>
<reference evidence="2" key="3">
    <citation type="submission" date="2025-09" db="UniProtKB">
        <authorList>
            <consortium name="Ensembl"/>
        </authorList>
    </citation>
    <scope>IDENTIFICATION</scope>
</reference>
<dbReference type="PANTHER" id="PTHR37984">
    <property type="entry name" value="PROTEIN CBG26694"/>
    <property type="match status" value="1"/>
</dbReference>
<dbReference type="GO" id="GO:0015074">
    <property type="term" value="P:DNA integration"/>
    <property type="evidence" value="ECO:0007669"/>
    <property type="project" value="InterPro"/>
</dbReference>
<accession>A0A667Z6P1</accession>
<dbReference type="PANTHER" id="PTHR37984:SF5">
    <property type="entry name" value="PROTEIN NYNRIN-LIKE"/>
    <property type="match status" value="1"/>
</dbReference>
<name>A0A667Z6P1_9TELE</name>
<dbReference type="InterPro" id="IPR056924">
    <property type="entry name" value="SH3_Tf2-1"/>
</dbReference>
<dbReference type="Pfam" id="PF00665">
    <property type="entry name" value="rve"/>
    <property type="match status" value="1"/>
</dbReference>
<keyword evidence="3" id="KW-1185">Reference proteome</keyword>
<dbReference type="GeneTree" id="ENSGT01000000214408"/>
<protein>
    <recommendedName>
        <fullName evidence="1">Integrase catalytic domain-containing protein</fullName>
    </recommendedName>
</protein>
<evidence type="ECO:0000313" key="2">
    <source>
        <dbReference type="Ensembl" id="ENSMMDP00005031584.1"/>
    </source>
</evidence>
<dbReference type="Gene3D" id="3.30.420.10">
    <property type="entry name" value="Ribonuclease H-like superfamily/Ribonuclease H"/>
    <property type="match status" value="1"/>
</dbReference>
<dbReference type="InterPro" id="IPR036397">
    <property type="entry name" value="RNaseH_sf"/>
</dbReference>
<dbReference type="InterPro" id="IPR012337">
    <property type="entry name" value="RNaseH-like_sf"/>
</dbReference>
<dbReference type="InParanoid" id="A0A667Z6P1"/>
<reference evidence="2" key="1">
    <citation type="submission" date="2019-06" db="EMBL/GenBank/DDBJ databases">
        <authorList>
            <consortium name="Wellcome Sanger Institute Data Sharing"/>
        </authorList>
    </citation>
    <scope>NUCLEOTIDE SEQUENCE [LARGE SCALE GENOMIC DNA]</scope>
</reference>
<dbReference type="Ensembl" id="ENSMMDT00005032299.1">
    <property type="protein sequence ID" value="ENSMMDP00005031584.1"/>
    <property type="gene ID" value="ENSMMDG00005014907.1"/>
</dbReference>
<dbReference type="Pfam" id="PF24626">
    <property type="entry name" value="SH3_Tf2-1"/>
    <property type="match status" value="1"/>
</dbReference>
<reference evidence="2" key="2">
    <citation type="submission" date="2025-08" db="UniProtKB">
        <authorList>
            <consortium name="Ensembl"/>
        </authorList>
    </citation>
    <scope>IDENTIFICATION</scope>
</reference>
<dbReference type="AlphaFoldDB" id="A0A667Z6P1"/>
<dbReference type="PROSITE" id="PS50994">
    <property type="entry name" value="INTEGRASE"/>
    <property type="match status" value="1"/>
</dbReference>
<dbReference type="InterPro" id="IPR050951">
    <property type="entry name" value="Retrovirus_Pol_polyprotein"/>
</dbReference>
<dbReference type="Proteomes" id="UP000472263">
    <property type="component" value="Chromosome 24"/>
</dbReference>
<feature type="domain" description="Integrase catalytic" evidence="1">
    <location>
        <begin position="33"/>
        <end position="191"/>
    </location>
</feature>
<organism evidence="2 3">
    <name type="scientific">Myripristis murdjan</name>
    <name type="common">pinecone soldierfish</name>
    <dbReference type="NCBI Taxonomy" id="586833"/>
    <lineage>
        <taxon>Eukaryota</taxon>
        <taxon>Metazoa</taxon>
        <taxon>Chordata</taxon>
        <taxon>Craniata</taxon>
        <taxon>Vertebrata</taxon>
        <taxon>Euteleostomi</taxon>
        <taxon>Actinopterygii</taxon>
        <taxon>Neopterygii</taxon>
        <taxon>Teleostei</taxon>
        <taxon>Neoteleostei</taxon>
        <taxon>Acanthomorphata</taxon>
        <taxon>Holocentriformes</taxon>
        <taxon>Holocentridae</taxon>
        <taxon>Myripristis</taxon>
    </lineage>
</organism>
<dbReference type="InterPro" id="IPR001584">
    <property type="entry name" value="Integrase_cat-core"/>
</dbReference>
<dbReference type="GO" id="GO:0003676">
    <property type="term" value="F:nucleic acid binding"/>
    <property type="evidence" value="ECO:0007669"/>
    <property type="project" value="InterPro"/>
</dbReference>
<dbReference type="SUPFAM" id="SSF53098">
    <property type="entry name" value="Ribonuclease H-like"/>
    <property type="match status" value="1"/>
</dbReference>